<keyword evidence="3 6" id="KW-1133">Transmembrane helix</keyword>
<feature type="transmembrane region" description="Helical" evidence="6">
    <location>
        <begin position="89"/>
        <end position="111"/>
    </location>
</feature>
<dbReference type="PANTHER" id="PTHR23501:SF198">
    <property type="entry name" value="AZOLE RESISTANCE PROTEIN 1-RELATED"/>
    <property type="match status" value="1"/>
</dbReference>
<dbReference type="Gene3D" id="1.20.1250.20">
    <property type="entry name" value="MFS general substrate transporter like domains"/>
    <property type="match status" value="1"/>
</dbReference>
<evidence type="ECO:0000256" key="5">
    <source>
        <dbReference type="SAM" id="MobiDB-lite"/>
    </source>
</evidence>
<accession>A0A2S5B1C1</accession>
<feature type="transmembrane region" description="Helical" evidence="6">
    <location>
        <begin position="438"/>
        <end position="458"/>
    </location>
</feature>
<feature type="transmembrane region" description="Helical" evidence="6">
    <location>
        <begin position="539"/>
        <end position="557"/>
    </location>
</feature>
<protein>
    <recommendedName>
        <fullName evidence="9">Major facilitator superfamily (MFS) profile domain-containing protein</fullName>
    </recommendedName>
</protein>
<sequence>MAAASSNDNGTISLDQQVPLARLNASEKPIDTPKSYASSTTAAPGIDRVASEGSDLEPKKSVEADDAPASDKTPEQIAREAKYLTGSKLALVFVGMLLSVLLIALDQTILAPALPVIASKFQALDQITAILLLYGQVLTLFDRKWTYIFAITVFEIGSLLCATAVNVEMLIFARAFAGCGAAGIFVPKLLGLFGAVFGVSSVIDRVSWRWCFYINLPVGAITVAAIVFILGPQPPPPMREDVALYTERKFKRWTLGRWSPPRTSLAFRLFALDYIGTALMIGCIACLVLALQWGGVKYSWHSGPVIAALVVFAVLIPIIVFWEWKMAGPSRILPLGYFLDRTQAGASLVAFFAMFIMLTGTYYLPTFFEATKFHSAQKSGIDILPFMLGVVVCSALAGGIISYWGYYWPFLVVGPLFCCVGGGLLYTVTEYTPMSRLIGYQIILSMGLGFVLQNPIIAVQADCDDEEKIPQKTALVIGGTIGIAIASSVFGTKLGTALHEFAPDAPYELVRNSVQAIPTLSKDLQPGVVHAYVLALRDVFIIAVPAGGLTSLSALMIRNLSVKGKNMMGGGA</sequence>
<dbReference type="InterPro" id="IPR036259">
    <property type="entry name" value="MFS_trans_sf"/>
</dbReference>
<feature type="transmembrane region" description="Helical" evidence="6">
    <location>
        <begin position="123"/>
        <end position="141"/>
    </location>
</feature>
<evidence type="ECO:0000256" key="4">
    <source>
        <dbReference type="ARBA" id="ARBA00023136"/>
    </source>
</evidence>
<dbReference type="Gene3D" id="1.20.1720.10">
    <property type="entry name" value="Multidrug resistance protein D"/>
    <property type="match status" value="1"/>
</dbReference>
<evidence type="ECO:0000256" key="2">
    <source>
        <dbReference type="ARBA" id="ARBA00022692"/>
    </source>
</evidence>
<dbReference type="AlphaFoldDB" id="A0A2S5B1C1"/>
<dbReference type="OrthoDB" id="10021397at2759"/>
<name>A0A2S5B1C1_9BASI</name>
<feature type="transmembrane region" description="Helical" evidence="6">
    <location>
        <begin position="383"/>
        <end position="401"/>
    </location>
</feature>
<feature type="transmembrane region" description="Helical" evidence="6">
    <location>
        <begin position="303"/>
        <end position="324"/>
    </location>
</feature>
<dbReference type="PANTHER" id="PTHR23501">
    <property type="entry name" value="MAJOR FACILITATOR SUPERFAMILY"/>
    <property type="match status" value="1"/>
</dbReference>
<feature type="transmembrane region" description="Helical" evidence="6">
    <location>
        <begin position="210"/>
        <end position="231"/>
    </location>
</feature>
<feature type="region of interest" description="Disordered" evidence="5">
    <location>
        <begin position="23"/>
        <end position="74"/>
    </location>
</feature>
<reference evidence="7 8" key="1">
    <citation type="journal article" date="2018" name="Front. Microbiol.">
        <title>Prospects for Fungal Bioremediation of Acidic Radioactive Waste Sites: Characterization and Genome Sequence of Rhodotorula taiwanensis MD1149.</title>
        <authorList>
            <person name="Tkavc R."/>
            <person name="Matrosova V.Y."/>
            <person name="Grichenko O.E."/>
            <person name="Gostincar C."/>
            <person name="Volpe R.P."/>
            <person name="Klimenkova P."/>
            <person name="Gaidamakova E.K."/>
            <person name="Zhou C.E."/>
            <person name="Stewart B.J."/>
            <person name="Lyman M.G."/>
            <person name="Malfatti S.A."/>
            <person name="Rubinfeld B."/>
            <person name="Courtot M."/>
            <person name="Singh J."/>
            <person name="Dalgard C.L."/>
            <person name="Hamilton T."/>
            <person name="Frey K.G."/>
            <person name="Gunde-Cimerman N."/>
            <person name="Dugan L."/>
            <person name="Daly M.J."/>
        </authorList>
    </citation>
    <scope>NUCLEOTIDE SEQUENCE [LARGE SCALE GENOMIC DNA]</scope>
    <source>
        <strain evidence="7 8">MD1149</strain>
    </source>
</reference>
<comment type="caution">
    <text evidence="7">The sequence shown here is derived from an EMBL/GenBank/DDBJ whole genome shotgun (WGS) entry which is preliminary data.</text>
</comment>
<feature type="transmembrane region" description="Helical" evidence="6">
    <location>
        <begin position="265"/>
        <end position="291"/>
    </location>
</feature>
<dbReference type="GO" id="GO:0005886">
    <property type="term" value="C:plasma membrane"/>
    <property type="evidence" value="ECO:0007669"/>
    <property type="project" value="TreeGrafter"/>
</dbReference>
<keyword evidence="4 6" id="KW-0472">Membrane</keyword>
<comment type="subcellular location">
    <subcellularLocation>
        <location evidence="1">Membrane</location>
        <topology evidence="1">Multi-pass membrane protein</topology>
    </subcellularLocation>
</comment>
<dbReference type="STRING" id="741276.A0A2S5B1C1"/>
<evidence type="ECO:0000256" key="3">
    <source>
        <dbReference type="ARBA" id="ARBA00022989"/>
    </source>
</evidence>
<evidence type="ECO:0008006" key="9">
    <source>
        <dbReference type="Google" id="ProtNLM"/>
    </source>
</evidence>
<evidence type="ECO:0000313" key="8">
    <source>
        <dbReference type="Proteomes" id="UP000237144"/>
    </source>
</evidence>
<feature type="transmembrane region" description="Helical" evidence="6">
    <location>
        <begin position="407"/>
        <end position="426"/>
    </location>
</feature>
<evidence type="ECO:0000313" key="7">
    <source>
        <dbReference type="EMBL" id="POY70573.1"/>
    </source>
</evidence>
<evidence type="ECO:0000256" key="1">
    <source>
        <dbReference type="ARBA" id="ARBA00004141"/>
    </source>
</evidence>
<feature type="transmembrane region" description="Helical" evidence="6">
    <location>
        <begin position="148"/>
        <end position="165"/>
    </location>
</feature>
<gene>
    <name evidence="7" type="ORF">BMF94_6488</name>
</gene>
<dbReference type="EMBL" id="PJQD01000115">
    <property type="protein sequence ID" value="POY70573.1"/>
    <property type="molecule type" value="Genomic_DNA"/>
</dbReference>
<evidence type="ECO:0000256" key="6">
    <source>
        <dbReference type="SAM" id="Phobius"/>
    </source>
</evidence>
<keyword evidence="2 6" id="KW-0812">Transmembrane</keyword>
<dbReference type="GO" id="GO:0022857">
    <property type="term" value="F:transmembrane transporter activity"/>
    <property type="evidence" value="ECO:0007669"/>
    <property type="project" value="TreeGrafter"/>
</dbReference>
<feature type="transmembrane region" description="Helical" evidence="6">
    <location>
        <begin position="171"/>
        <end position="198"/>
    </location>
</feature>
<keyword evidence="8" id="KW-1185">Reference proteome</keyword>
<proteinExistence type="predicted"/>
<feature type="transmembrane region" description="Helical" evidence="6">
    <location>
        <begin position="344"/>
        <end position="363"/>
    </location>
</feature>
<dbReference type="Proteomes" id="UP000237144">
    <property type="component" value="Unassembled WGS sequence"/>
</dbReference>
<dbReference type="SUPFAM" id="SSF103473">
    <property type="entry name" value="MFS general substrate transporter"/>
    <property type="match status" value="2"/>
</dbReference>
<organism evidence="7 8">
    <name type="scientific">Rhodotorula taiwanensis</name>
    <dbReference type="NCBI Taxonomy" id="741276"/>
    <lineage>
        <taxon>Eukaryota</taxon>
        <taxon>Fungi</taxon>
        <taxon>Dikarya</taxon>
        <taxon>Basidiomycota</taxon>
        <taxon>Pucciniomycotina</taxon>
        <taxon>Microbotryomycetes</taxon>
        <taxon>Sporidiobolales</taxon>
        <taxon>Sporidiobolaceae</taxon>
        <taxon>Rhodotorula</taxon>
    </lineage>
</organism>